<name>A0A2P2IKB8_RHIMU</name>
<organism evidence="1">
    <name type="scientific">Rhizophora mucronata</name>
    <name type="common">Asiatic mangrove</name>
    <dbReference type="NCBI Taxonomy" id="61149"/>
    <lineage>
        <taxon>Eukaryota</taxon>
        <taxon>Viridiplantae</taxon>
        <taxon>Streptophyta</taxon>
        <taxon>Embryophyta</taxon>
        <taxon>Tracheophyta</taxon>
        <taxon>Spermatophyta</taxon>
        <taxon>Magnoliopsida</taxon>
        <taxon>eudicotyledons</taxon>
        <taxon>Gunneridae</taxon>
        <taxon>Pentapetalae</taxon>
        <taxon>rosids</taxon>
        <taxon>fabids</taxon>
        <taxon>Malpighiales</taxon>
        <taxon>Rhizophoraceae</taxon>
        <taxon>Rhizophora</taxon>
    </lineage>
</organism>
<protein>
    <submittedName>
        <fullName evidence="1">Uncharacterized protein</fullName>
    </submittedName>
</protein>
<accession>A0A2P2IKB8</accession>
<evidence type="ECO:0000313" key="1">
    <source>
        <dbReference type="EMBL" id="MBW81658.1"/>
    </source>
</evidence>
<dbReference type="AlphaFoldDB" id="A0A2P2IKB8"/>
<dbReference type="EMBL" id="GGEC01001175">
    <property type="protein sequence ID" value="MBW81658.1"/>
    <property type="molecule type" value="Transcribed_RNA"/>
</dbReference>
<sequence length="29" mass="3635">MLKCGSFVYEEKKYLCFFILRVQFLLRFL</sequence>
<reference evidence="1" key="1">
    <citation type="submission" date="2018-02" db="EMBL/GenBank/DDBJ databases">
        <title>Rhizophora mucronata_Transcriptome.</title>
        <authorList>
            <person name="Meera S.P."/>
            <person name="Sreeshan A."/>
            <person name="Augustine A."/>
        </authorList>
    </citation>
    <scope>NUCLEOTIDE SEQUENCE</scope>
    <source>
        <tissue evidence="1">Leaf</tissue>
    </source>
</reference>
<proteinExistence type="predicted"/>